<reference evidence="1" key="1">
    <citation type="submission" date="2014-11" db="EMBL/GenBank/DDBJ databases">
        <authorList>
            <person name="Amaro Gonzalez C."/>
        </authorList>
    </citation>
    <scope>NUCLEOTIDE SEQUENCE</scope>
</reference>
<evidence type="ECO:0000313" key="1">
    <source>
        <dbReference type="EMBL" id="JAH80289.1"/>
    </source>
</evidence>
<organism evidence="1">
    <name type="scientific">Anguilla anguilla</name>
    <name type="common">European freshwater eel</name>
    <name type="synonym">Muraena anguilla</name>
    <dbReference type="NCBI Taxonomy" id="7936"/>
    <lineage>
        <taxon>Eukaryota</taxon>
        <taxon>Metazoa</taxon>
        <taxon>Chordata</taxon>
        <taxon>Craniata</taxon>
        <taxon>Vertebrata</taxon>
        <taxon>Euteleostomi</taxon>
        <taxon>Actinopterygii</taxon>
        <taxon>Neopterygii</taxon>
        <taxon>Teleostei</taxon>
        <taxon>Anguilliformes</taxon>
        <taxon>Anguillidae</taxon>
        <taxon>Anguilla</taxon>
    </lineage>
</organism>
<sequence>MYKQPQTYKPSCLTLALTCPQNGSPGLRVQVQES</sequence>
<accession>A0A0E9VQC5</accession>
<protein>
    <submittedName>
        <fullName evidence="1">Uncharacterized protein</fullName>
    </submittedName>
</protein>
<dbReference type="EMBL" id="GBXM01028288">
    <property type="protein sequence ID" value="JAH80289.1"/>
    <property type="molecule type" value="Transcribed_RNA"/>
</dbReference>
<reference evidence="1" key="2">
    <citation type="journal article" date="2015" name="Fish Shellfish Immunol.">
        <title>Early steps in the European eel (Anguilla anguilla)-Vibrio vulnificus interaction in the gills: Role of the RtxA13 toxin.</title>
        <authorList>
            <person name="Callol A."/>
            <person name="Pajuelo D."/>
            <person name="Ebbesson L."/>
            <person name="Teles M."/>
            <person name="MacKenzie S."/>
            <person name="Amaro C."/>
        </authorList>
    </citation>
    <scope>NUCLEOTIDE SEQUENCE</scope>
</reference>
<dbReference type="AlphaFoldDB" id="A0A0E9VQC5"/>
<proteinExistence type="predicted"/>
<name>A0A0E9VQC5_ANGAN</name>